<protein>
    <submittedName>
        <fullName evidence="1">Uncharacterized protein</fullName>
    </submittedName>
</protein>
<dbReference type="Proteomes" id="UP000679950">
    <property type="component" value="Unassembled WGS sequence"/>
</dbReference>
<dbReference type="EMBL" id="BORB01000007">
    <property type="protein sequence ID" value="GIN56842.1"/>
    <property type="molecule type" value="Genomic_DNA"/>
</dbReference>
<organism evidence="1 2">
    <name type="scientific">Lederbergia ruris</name>
    <dbReference type="NCBI Taxonomy" id="217495"/>
    <lineage>
        <taxon>Bacteria</taxon>
        <taxon>Bacillati</taxon>
        <taxon>Bacillota</taxon>
        <taxon>Bacilli</taxon>
        <taxon>Bacillales</taxon>
        <taxon>Bacillaceae</taxon>
        <taxon>Lederbergia</taxon>
    </lineage>
</organism>
<accession>A0ABQ4KG20</accession>
<evidence type="ECO:0000313" key="2">
    <source>
        <dbReference type="Proteomes" id="UP000679950"/>
    </source>
</evidence>
<proteinExistence type="predicted"/>
<keyword evidence="2" id="KW-1185">Reference proteome</keyword>
<evidence type="ECO:0000313" key="1">
    <source>
        <dbReference type="EMBL" id="GIN56842.1"/>
    </source>
</evidence>
<sequence>MRNGTQLEKLFGKIIGSIKNKHMVECIREYFRDRFAEFLSGKEDTNTFIREATEERKATE</sequence>
<gene>
    <name evidence="1" type="ORF">J8TS2_11610</name>
</gene>
<reference evidence="1 2" key="1">
    <citation type="submission" date="2021-03" db="EMBL/GenBank/DDBJ databases">
        <title>Antimicrobial resistance genes in bacteria isolated from Japanese honey, and their potential for conferring macrolide and lincosamide resistance in the American foulbrood pathogen Paenibacillus larvae.</title>
        <authorList>
            <person name="Okamoto M."/>
            <person name="Kumagai M."/>
            <person name="Kanamori H."/>
            <person name="Takamatsu D."/>
        </authorList>
    </citation>
    <scope>NUCLEOTIDE SEQUENCE [LARGE SCALE GENOMIC DNA]</scope>
    <source>
        <strain evidence="1 2">J8TS2</strain>
    </source>
</reference>
<name>A0ABQ4KG20_9BACI</name>
<comment type="caution">
    <text evidence="1">The sequence shown here is derived from an EMBL/GenBank/DDBJ whole genome shotgun (WGS) entry which is preliminary data.</text>
</comment>